<gene>
    <name evidence="2" type="ORF">EDD36DRAFT_192491</name>
</gene>
<dbReference type="AlphaFoldDB" id="A0AAN6DZN7"/>
<keyword evidence="3" id="KW-1185">Reference proteome</keyword>
<name>A0AAN6DZN7_9EURO</name>
<keyword evidence="1" id="KW-0472">Membrane</keyword>
<evidence type="ECO:0000256" key="1">
    <source>
        <dbReference type="SAM" id="Phobius"/>
    </source>
</evidence>
<dbReference type="Proteomes" id="UP001203852">
    <property type="component" value="Unassembled WGS sequence"/>
</dbReference>
<accession>A0AAN6DZN7</accession>
<feature type="transmembrane region" description="Helical" evidence="1">
    <location>
        <begin position="18"/>
        <end position="36"/>
    </location>
</feature>
<sequence length="155" mass="17230">MATISSLRLTFSPQMNSTLLVITFLTILASIVPFIFVAKKPFTKLSGSRDDADFLLTIQTSCMQLLSLFTTVYPVLRKTSIHNLPWAVIRTWALAVLGLGCCVAAPVLYYNVPVIWSCVLSYLGAATQACLVLQLALLRMHRGLSARRRKSSRMY</sequence>
<keyword evidence="1" id="KW-0812">Transmembrane</keyword>
<proteinExistence type="predicted"/>
<feature type="transmembrane region" description="Helical" evidence="1">
    <location>
        <begin position="88"/>
        <end position="108"/>
    </location>
</feature>
<dbReference type="EMBL" id="MU404352">
    <property type="protein sequence ID" value="KAI1615584.1"/>
    <property type="molecule type" value="Genomic_DNA"/>
</dbReference>
<organism evidence="2 3">
    <name type="scientific">Exophiala viscosa</name>
    <dbReference type="NCBI Taxonomy" id="2486360"/>
    <lineage>
        <taxon>Eukaryota</taxon>
        <taxon>Fungi</taxon>
        <taxon>Dikarya</taxon>
        <taxon>Ascomycota</taxon>
        <taxon>Pezizomycotina</taxon>
        <taxon>Eurotiomycetes</taxon>
        <taxon>Chaetothyriomycetidae</taxon>
        <taxon>Chaetothyriales</taxon>
        <taxon>Herpotrichiellaceae</taxon>
        <taxon>Exophiala</taxon>
    </lineage>
</organism>
<protein>
    <submittedName>
        <fullName evidence="2">Uncharacterized protein</fullName>
    </submittedName>
</protein>
<evidence type="ECO:0000313" key="2">
    <source>
        <dbReference type="EMBL" id="KAI1615584.1"/>
    </source>
</evidence>
<keyword evidence="1" id="KW-1133">Transmembrane helix</keyword>
<feature type="transmembrane region" description="Helical" evidence="1">
    <location>
        <begin position="56"/>
        <end position="76"/>
    </location>
</feature>
<reference evidence="2" key="1">
    <citation type="journal article" date="2022" name="bioRxiv">
        <title>Deciphering the potential niche of two novel black yeast fungi from a biological soil crust based on their genomes, phenotypes, and melanin regulation.</title>
        <authorList>
            <consortium name="DOE Joint Genome Institute"/>
            <person name="Carr E.C."/>
            <person name="Barton Q."/>
            <person name="Grambo S."/>
            <person name="Sullivan M."/>
            <person name="Renfro C.M."/>
            <person name="Kuo A."/>
            <person name="Pangilinan J."/>
            <person name="Lipzen A."/>
            <person name="Keymanesh K."/>
            <person name="Savage E."/>
            <person name="Barry K."/>
            <person name="Grigoriev I.V."/>
            <person name="Riekhof W.R."/>
            <person name="Harris S.S."/>
        </authorList>
    </citation>
    <scope>NUCLEOTIDE SEQUENCE</scope>
    <source>
        <strain evidence="2">JF 03-4F</strain>
    </source>
</reference>
<comment type="caution">
    <text evidence="2">The sequence shown here is derived from an EMBL/GenBank/DDBJ whole genome shotgun (WGS) entry which is preliminary data.</text>
</comment>
<evidence type="ECO:0000313" key="3">
    <source>
        <dbReference type="Proteomes" id="UP001203852"/>
    </source>
</evidence>
<feature type="transmembrane region" description="Helical" evidence="1">
    <location>
        <begin position="114"/>
        <end position="138"/>
    </location>
</feature>